<dbReference type="Proteomes" id="UP000276741">
    <property type="component" value="Chromosome"/>
</dbReference>
<proteinExistence type="predicted"/>
<gene>
    <name evidence="2" type="ORF">GCM10007116_15480</name>
    <name evidence="1" type="ORF">HS1genome_0153</name>
</gene>
<name>A0A348B0R2_9CREN</name>
<protein>
    <submittedName>
        <fullName evidence="1">Uncharacterized protein</fullName>
    </submittedName>
</protein>
<dbReference type="EMBL" id="AP018553">
    <property type="protein sequence ID" value="BBD71764.1"/>
    <property type="molecule type" value="Genomic_DNA"/>
</dbReference>
<keyword evidence="3" id="KW-1185">Reference proteome</keyword>
<organism evidence="1 3">
    <name type="scientific">Sulfodiicoccus acidiphilus</name>
    <dbReference type="NCBI Taxonomy" id="1670455"/>
    <lineage>
        <taxon>Archaea</taxon>
        <taxon>Thermoproteota</taxon>
        <taxon>Thermoprotei</taxon>
        <taxon>Sulfolobales</taxon>
        <taxon>Sulfolobaceae</taxon>
        <taxon>Sulfodiicoccus</taxon>
    </lineage>
</organism>
<dbReference type="KEGG" id="sacd:HS1genome_0153"/>
<dbReference type="GeneID" id="38665644"/>
<sequence>MQVAVRTNFPQDEKVIAINVDGKPVYDFSPNLIPRGDRITPISLAGIMPTRGEHTLEILTEGGKYVKFPFKL</sequence>
<reference evidence="1" key="3">
    <citation type="journal article" date="2019" name="BMC Res. Notes">
        <title>Complete genome sequence of the Sulfodiicoccus acidiphilus strain HS-1T, the first crenarchaeon that lacks polB3, isolated from an acidic hot spring in Ohwaku-dani, Hakone, Japan.</title>
        <authorList>
            <person name="Sakai H.D."/>
            <person name="Kurosawa N."/>
        </authorList>
    </citation>
    <scope>NUCLEOTIDE SEQUENCE</scope>
    <source>
        <strain evidence="1">HS-1</strain>
    </source>
</reference>
<evidence type="ECO:0000313" key="1">
    <source>
        <dbReference type="EMBL" id="BBD71764.1"/>
    </source>
</evidence>
<dbReference type="AlphaFoldDB" id="A0A348B0R2"/>
<reference evidence="2" key="1">
    <citation type="journal article" date="2014" name="Int. J. Syst. Evol. Microbiol.">
        <title>Complete genome sequence of Corynebacterium casei LMG S-19264T (=DSM 44701T), isolated from a smear-ripened cheese.</title>
        <authorList>
            <consortium name="US DOE Joint Genome Institute (JGI-PGF)"/>
            <person name="Walter F."/>
            <person name="Albersmeier A."/>
            <person name="Kalinowski J."/>
            <person name="Ruckert C."/>
        </authorList>
    </citation>
    <scope>NUCLEOTIDE SEQUENCE</scope>
    <source>
        <strain evidence="2">JCM 31740</strain>
    </source>
</reference>
<dbReference type="EMBL" id="BMQS01000014">
    <property type="protein sequence ID" value="GGT99077.1"/>
    <property type="molecule type" value="Genomic_DNA"/>
</dbReference>
<dbReference type="OrthoDB" id="34255at2157"/>
<reference evidence="2" key="4">
    <citation type="submission" date="2020-09" db="EMBL/GenBank/DDBJ databases">
        <authorList>
            <person name="Sun Q."/>
            <person name="Ohkuma M."/>
        </authorList>
    </citation>
    <scope>NUCLEOTIDE SEQUENCE</scope>
    <source>
        <strain evidence="2">JCM 31740</strain>
    </source>
</reference>
<accession>A0A348B0R2</accession>
<reference evidence="3" key="2">
    <citation type="submission" date="2018-04" db="EMBL/GenBank/DDBJ databases">
        <title>Complete genome sequence of Sulfodiicoccus acidiphilus strain HS-1.</title>
        <authorList>
            <person name="Sakai H.D."/>
            <person name="Kurosawa N."/>
        </authorList>
    </citation>
    <scope>NUCLEOTIDE SEQUENCE [LARGE SCALE GENOMIC DNA]</scope>
    <source>
        <strain evidence="3">HS-1</strain>
    </source>
</reference>
<evidence type="ECO:0000313" key="3">
    <source>
        <dbReference type="Proteomes" id="UP000276741"/>
    </source>
</evidence>
<dbReference type="RefSeq" id="WP_126449088.1">
    <property type="nucleotide sequence ID" value="NZ_AP018553.1"/>
</dbReference>
<evidence type="ECO:0000313" key="2">
    <source>
        <dbReference type="EMBL" id="GGT99077.1"/>
    </source>
</evidence>
<dbReference type="Proteomes" id="UP000616143">
    <property type="component" value="Unassembled WGS sequence"/>
</dbReference>